<dbReference type="GO" id="GO:0019632">
    <property type="term" value="P:shikimate metabolic process"/>
    <property type="evidence" value="ECO:0007669"/>
    <property type="project" value="InterPro"/>
</dbReference>
<dbReference type="Pfam" id="PF08501">
    <property type="entry name" value="Shikimate_dh_N"/>
    <property type="match status" value="1"/>
</dbReference>
<dbReference type="Gene3D" id="3.40.50.720">
    <property type="entry name" value="NAD(P)-binding Rossmann-like Domain"/>
    <property type="match status" value="1"/>
</dbReference>
<comment type="subunit">
    <text evidence="8">Homodimer.</text>
</comment>
<feature type="domain" description="SDH C-terminal" evidence="11">
    <location>
        <begin position="249"/>
        <end position="277"/>
    </location>
</feature>
<dbReference type="GO" id="GO:0050661">
    <property type="term" value="F:NADP binding"/>
    <property type="evidence" value="ECO:0007669"/>
    <property type="project" value="InterPro"/>
</dbReference>
<dbReference type="EC" id="1.1.1.25" evidence="2 8"/>
<comment type="pathway">
    <text evidence="1 8">Metabolic intermediate biosynthesis; chorismate biosynthesis; chorismate from D-erythrose 4-phosphate and phosphoenolpyruvate: step 4/7.</text>
</comment>
<evidence type="ECO:0000313" key="13">
    <source>
        <dbReference type="Proteomes" id="UP000178429"/>
    </source>
</evidence>
<evidence type="ECO:0000256" key="2">
    <source>
        <dbReference type="ARBA" id="ARBA00012962"/>
    </source>
</evidence>
<feature type="binding site" evidence="8">
    <location>
        <position position="86"/>
    </location>
    <ligand>
        <name>shikimate</name>
        <dbReference type="ChEBI" id="CHEBI:36208"/>
    </ligand>
</feature>
<dbReference type="EMBL" id="MGHL01000006">
    <property type="protein sequence ID" value="OGM70268.1"/>
    <property type="molecule type" value="Genomic_DNA"/>
</dbReference>
<keyword evidence="3 8" id="KW-0028">Amino-acid biosynthesis</keyword>
<evidence type="ECO:0000256" key="5">
    <source>
        <dbReference type="ARBA" id="ARBA00023002"/>
    </source>
</evidence>
<dbReference type="InterPro" id="IPR041121">
    <property type="entry name" value="SDH_C"/>
</dbReference>
<evidence type="ECO:0000256" key="1">
    <source>
        <dbReference type="ARBA" id="ARBA00004871"/>
    </source>
</evidence>
<feature type="binding site" evidence="8">
    <location>
        <position position="256"/>
    </location>
    <ligand>
        <name>shikimate</name>
        <dbReference type="ChEBI" id="CHEBI:36208"/>
    </ligand>
</feature>
<evidence type="ECO:0000259" key="11">
    <source>
        <dbReference type="Pfam" id="PF18317"/>
    </source>
</evidence>
<keyword evidence="4 8" id="KW-0521">NADP</keyword>
<comment type="function">
    <text evidence="8">Involved in the biosynthesis of the chorismate, which leads to the biosynthesis of aromatic amino acids. Catalyzes the reversible NADPH linked reduction of 3-dehydroshikimate (DHSA) to yield shikimate (SA).</text>
</comment>
<dbReference type="InterPro" id="IPR011342">
    <property type="entry name" value="Shikimate_DH"/>
</dbReference>
<evidence type="ECO:0000259" key="9">
    <source>
        <dbReference type="Pfam" id="PF01488"/>
    </source>
</evidence>
<dbReference type="PANTHER" id="PTHR21089">
    <property type="entry name" value="SHIKIMATE DEHYDROGENASE"/>
    <property type="match status" value="1"/>
</dbReference>
<dbReference type="InterPro" id="IPR006151">
    <property type="entry name" value="Shikm_DH/Glu-tRNA_Rdtase"/>
</dbReference>
<evidence type="ECO:0000256" key="6">
    <source>
        <dbReference type="ARBA" id="ARBA00023141"/>
    </source>
</evidence>
<feature type="binding site" evidence="8">
    <location>
        <position position="249"/>
    </location>
    <ligand>
        <name>NADP(+)</name>
        <dbReference type="ChEBI" id="CHEBI:58349"/>
    </ligand>
</feature>
<feature type="domain" description="Quinate/shikimate 5-dehydrogenase/glutamyl-tRNA reductase" evidence="9">
    <location>
        <begin position="113"/>
        <end position="193"/>
    </location>
</feature>
<evidence type="ECO:0000256" key="7">
    <source>
        <dbReference type="ARBA" id="ARBA00049442"/>
    </source>
</evidence>
<dbReference type="AlphaFoldDB" id="A0A1F8C3P3"/>
<evidence type="ECO:0000259" key="10">
    <source>
        <dbReference type="Pfam" id="PF08501"/>
    </source>
</evidence>
<dbReference type="GO" id="GO:0009073">
    <property type="term" value="P:aromatic amino acid family biosynthetic process"/>
    <property type="evidence" value="ECO:0007669"/>
    <property type="project" value="UniProtKB-KW"/>
</dbReference>
<dbReference type="UniPathway" id="UPA00053">
    <property type="reaction ID" value="UER00087"/>
</dbReference>
<dbReference type="Pfam" id="PF18317">
    <property type="entry name" value="SDH_C"/>
    <property type="match status" value="1"/>
</dbReference>
<dbReference type="SUPFAM" id="SSF53223">
    <property type="entry name" value="Aminoacid dehydrogenase-like, N-terminal domain"/>
    <property type="match status" value="1"/>
</dbReference>
<dbReference type="STRING" id="1802525.A2975_04315"/>
<dbReference type="GO" id="GO:0004764">
    <property type="term" value="F:shikimate 3-dehydrogenase (NADP+) activity"/>
    <property type="evidence" value="ECO:0007669"/>
    <property type="project" value="UniProtKB-UniRule"/>
</dbReference>
<dbReference type="Proteomes" id="UP000178429">
    <property type="component" value="Unassembled WGS sequence"/>
</dbReference>
<dbReference type="InterPro" id="IPR013708">
    <property type="entry name" value="Shikimate_DH-bd_N"/>
</dbReference>
<comment type="similarity">
    <text evidence="8">Belongs to the shikimate dehydrogenase family.</text>
</comment>
<feature type="active site" description="Proton acceptor" evidence="8">
    <location>
        <position position="65"/>
    </location>
</feature>
<evidence type="ECO:0000313" key="12">
    <source>
        <dbReference type="EMBL" id="OGM70268.1"/>
    </source>
</evidence>
<dbReference type="SUPFAM" id="SSF51735">
    <property type="entry name" value="NAD(P)-binding Rossmann-fold domains"/>
    <property type="match status" value="1"/>
</dbReference>
<dbReference type="CDD" id="cd01065">
    <property type="entry name" value="NAD_bind_Shikimate_DH"/>
    <property type="match status" value="1"/>
</dbReference>
<evidence type="ECO:0000256" key="3">
    <source>
        <dbReference type="ARBA" id="ARBA00022605"/>
    </source>
</evidence>
<feature type="domain" description="Shikimate dehydrogenase substrate binding N-terminal" evidence="10">
    <location>
        <begin position="6"/>
        <end position="88"/>
    </location>
</feature>
<organism evidence="12 13">
    <name type="scientific">Candidatus Woesebacteria bacterium RIFCSPLOWO2_01_FULL_44_14</name>
    <dbReference type="NCBI Taxonomy" id="1802525"/>
    <lineage>
        <taxon>Bacteria</taxon>
        <taxon>Candidatus Woeseibacteriota</taxon>
    </lineage>
</organism>
<dbReference type="HAMAP" id="MF_00222">
    <property type="entry name" value="Shikimate_DH_AroE"/>
    <property type="match status" value="1"/>
</dbReference>
<feature type="binding site" evidence="8">
    <location>
        <position position="61"/>
    </location>
    <ligand>
        <name>shikimate</name>
        <dbReference type="ChEBI" id="CHEBI:36208"/>
    </ligand>
</feature>
<comment type="catalytic activity">
    <reaction evidence="7 8">
        <text>shikimate + NADP(+) = 3-dehydroshikimate + NADPH + H(+)</text>
        <dbReference type="Rhea" id="RHEA:17737"/>
        <dbReference type="ChEBI" id="CHEBI:15378"/>
        <dbReference type="ChEBI" id="CHEBI:16630"/>
        <dbReference type="ChEBI" id="CHEBI:36208"/>
        <dbReference type="ChEBI" id="CHEBI:57783"/>
        <dbReference type="ChEBI" id="CHEBI:58349"/>
        <dbReference type="EC" id="1.1.1.25"/>
    </reaction>
</comment>
<keyword evidence="5 8" id="KW-0560">Oxidoreductase</keyword>
<dbReference type="GO" id="GO:0008652">
    <property type="term" value="P:amino acid biosynthetic process"/>
    <property type="evidence" value="ECO:0007669"/>
    <property type="project" value="UniProtKB-KW"/>
</dbReference>
<dbReference type="PANTHER" id="PTHR21089:SF1">
    <property type="entry name" value="BIFUNCTIONAL 3-DEHYDROQUINATE DEHYDRATASE_SHIKIMATE DEHYDROGENASE, CHLOROPLASTIC"/>
    <property type="match status" value="1"/>
</dbReference>
<comment type="caution">
    <text evidence="8">Lacks conserved residue(s) required for the propagation of feature annotation.</text>
</comment>
<name>A0A1F8C3P3_9BACT</name>
<dbReference type="InterPro" id="IPR046346">
    <property type="entry name" value="Aminoacid_DH-like_N_sf"/>
</dbReference>
<dbReference type="Gene3D" id="3.40.50.10860">
    <property type="entry name" value="Leucine Dehydrogenase, chain A, domain 1"/>
    <property type="match status" value="1"/>
</dbReference>
<keyword evidence="6 8" id="KW-0057">Aromatic amino acid biosynthesis</keyword>
<gene>
    <name evidence="8" type="primary">aroE</name>
    <name evidence="12" type="ORF">A2975_04315</name>
</gene>
<dbReference type="NCBIfam" id="TIGR00507">
    <property type="entry name" value="aroE"/>
    <property type="match status" value="1"/>
</dbReference>
<feature type="binding site" evidence="8">
    <location>
        <position position="101"/>
    </location>
    <ligand>
        <name>shikimate</name>
        <dbReference type="ChEBI" id="CHEBI:36208"/>
    </ligand>
</feature>
<dbReference type="InterPro" id="IPR022893">
    <property type="entry name" value="Shikimate_DH_fam"/>
</dbReference>
<protein>
    <recommendedName>
        <fullName evidence="2 8">Shikimate dehydrogenase (NADP(+))</fullName>
        <shortName evidence="8">SDH</shortName>
        <ecNumber evidence="2 8">1.1.1.25</ecNumber>
    </recommendedName>
</protein>
<evidence type="ECO:0000256" key="4">
    <source>
        <dbReference type="ARBA" id="ARBA00022857"/>
    </source>
</evidence>
<dbReference type="InterPro" id="IPR036291">
    <property type="entry name" value="NAD(P)-bd_dom_sf"/>
</dbReference>
<reference evidence="12 13" key="1">
    <citation type="journal article" date="2016" name="Nat. Commun.">
        <title>Thousands of microbial genomes shed light on interconnected biogeochemical processes in an aquifer system.</title>
        <authorList>
            <person name="Anantharaman K."/>
            <person name="Brown C.T."/>
            <person name="Hug L.A."/>
            <person name="Sharon I."/>
            <person name="Castelle C.J."/>
            <person name="Probst A.J."/>
            <person name="Thomas B.C."/>
            <person name="Singh A."/>
            <person name="Wilkins M.J."/>
            <person name="Karaoz U."/>
            <person name="Brodie E.L."/>
            <person name="Williams K.H."/>
            <person name="Hubbard S.S."/>
            <person name="Banfield J.F."/>
        </authorList>
    </citation>
    <scope>NUCLEOTIDE SEQUENCE [LARGE SCALE GENOMIC DNA]</scope>
</reference>
<feature type="binding site" evidence="8">
    <location>
        <begin position="14"/>
        <end position="16"/>
    </location>
    <ligand>
        <name>shikimate</name>
        <dbReference type="ChEBI" id="CHEBI:36208"/>
    </ligand>
</feature>
<accession>A0A1F8C3P3</accession>
<comment type="caution">
    <text evidence="12">The sequence shown here is derived from an EMBL/GenBank/DDBJ whole genome shotgun (WGS) entry which is preliminary data.</text>
</comment>
<sequence length="289" mass="31853">MVITALIGLPVEHSVSPTLFSIYAKSSGLEYSHLKIDVRAKNLKNALEASKTLNFSGLNVTLPYKMDVIRYLDHVDKEALKIGAVNTIVNKKGKLYGFNTDSYGAIESIKDHSKIVSREAVVLGTGGAARALVAGLLAGGCTRVVVAYRRPKSIRTKGIMKDFKGKVEFITYHDKNLIEKLAEANIVCNATSCGMAPKSTESPIPYETLKEVSLKGDFSKKLFFDAIFNPYETQFLKNAKKLGADIQGGTEMMIYQGVRAFELWTGKKVSRKSVAEAKKMLRKHLLKVK</sequence>
<feature type="binding site" evidence="8">
    <location>
        <position position="226"/>
    </location>
    <ligand>
        <name>NADP(+)</name>
        <dbReference type="ChEBI" id="CHEBI:58349"/>
    </ligand>
</feature>
<proteinExistence type="inferred from homology"/>
<dbReference type="Pfam" id="PF01488">
    <property type="entry name" value="Shikimate_DH"/>
    <property type="match status" value="1"/>
</dbReference>
<evidence type="ECO:0000256" key="8">
    <source>
        <dbReference type="HAMAP-Rule" id="MF_00222"/>
    </source>
</evidence>
<dbReference type="GO" id="GO:0009423">
    <property type="term" value="P:chorismate biosynthetic process"/>
    <property type="evidence" value="ECO:0007669"/>
    <property type="project" value="UniProtKB-UniRule"/>
</dbReference>